<dbReference type="Gene3D" id="3.40.30.10">
    <property type="entry name" value="Glutaredoxin"/>
    <property type="match status" value="2"/>
</dbReference>
<dbReference type="AlphaFoldDB" id="G9P5R1"/>
<dbReference type="OMA" id="RAQPWDG"/>
<dbReference type="SUPFAM" id="SSF52833">
    <property type="entry name" value="Thioredoxin-like"/>
    <property type="match status" value="2"/>
</dbReference>
<organism evidence="7 8">
    <name type="scientific">Hypocrea atroviridis (strain ATCC 20476 / IMI 206040)</name>
    <name type="common">Trichoderma atroviride</name>
    <dbReference type="NCBI Taxonomy" id="452589"/>
    <lineage>
        <taxon>Eukaryota</taxon>
        <taxon>Fungi</taxon>
        <taxon>Dikarya</taxon>
        <taxon>Ascomycota</taxon>
        <taxon>Pezizomycotina</taxon>
        <taxon>Sordariomycetes</taxon>
        <taxon>Hypocreomycetidae</taxon>
        <taxon>Hypocreales</taxon>
        <taxon>Hypocreaceae</taxon>
        <taxon>Trichoderma</taxon>
    </lineage>
</organism>
<evidence type="ECO:0000313" key="7">
    <source>
        <dbReference type="EMBL" id="EHK41353.1"/>
    </source>
</evidence>
<dbReference type="Pfam" id="PF00085">
    <property type="entry name" value="Thioredoxin"/>
    <property type="match status" value="1"/>
</dbReference>
<comment type="subcellular location">
    <subcellularLocation>
        <location evidence="1">Membrane</location>
        <topology evidence="1">Single-pass membrane protein</topology>
    </subcellularLocation>
</comment>
<dbReference type="EMBL" id="ABDG02000027">
    <property type="protein sequence ID" value="EHK41353.1"/>
    <property type="molecule type" value="Genomic_DNA"/>
</dbReference>
<dbReference type="Proteomes" id="UP000005426">
    <property type="component" value="Unassembled WGS sequence"/>
</dbReference>
<evidence type="ECO:0000313" key="8">
    <source>
        <dbReference type="Proteomes" id="UP000005426"/>
    </source>
</evidence>
<dbReference type="InterPro" id="IPR013766">
    <property type="entry name" value="Thioredoxin_domain"/>
</dbReference>
<proteinExistence type="predicted"/>
<reference evidence="7 8" key="1">
    <citation type="journal article" date="2011" name="Genome Biol.">
        <title>Comparative genome sequence analysis underscores mycoparasitism as the ancestral life style of Trichoderma.</title>
        <authorList>
            <person name="Kubicek C.P."/>
            <person name="Herrera-Estrella A."/>
            <person name="Seidl-Seiboth V."/>
            <person name="Martinez D.A."/>
            <person name="Druzhinina I.S."/>
            <person name="Thon M."/>
            <person name="Zeilinger S."/>
            <person name="Casas-Flores S."/>
            <person name="Horwitz B.A."/>
            <person name="Mukherjee P.K."/>
            <person name="Mukherjee M."/>
            <person name="Kredics L."/>
            <person name="Alcaraz L.D."/>
            <person name="Aerts A."/>
            <person name="Antal Z."/>
            <person name="Atanasova L."/>
            <person name="Cervantes-Badillo M.G."/>
            <person name="Challacombe J."/>
            <person name="Chertkov O."/>
            <person name="McCluskey K."/>
            <person name="Coulpier F."/>
            <person name="Deshpande N."/>
            <person name="von Doehren H."/>
            <person name="Ebbole D.J."/>
            <person name="Esquivel-Naranjo E.U."/>
            <person name="Fekete E."/>
            <person name="Flipphi M."/>
            <person name="Glaser F."/>
            <person name="Gomez-Rodriguez E.Y."/>
            <person name="Gruber S."/>
            <person name="Han C."/>
            <person name="Henrissat B."/>
            <person name="Hermosa R."/>
            <person name="Hernandez-Onate M."/>
            <person name="Karaffa L."/>
            <person name="Kosti I."/>
            <person name="Le Crom S."/>
            <person name="Lindquist E."/>
            <person name="Lucas S."/>
            <person name="Luebeck M."/>
            <person name="Luebeck P.S."/>
            <person name="Margeot A."/>
            <person name="Metz B."/>
            <person name="Misra M."/>
            <person name="Nevalainen H."/>
            <person name="Omann M."/>
            <person name="Packer N."/>
            <person name="Perrone G."/>
            <person name="Uresti-Rivera E.E."/>
            <person name="Salamov A."/>
            <person name="Schmoll M."/>
            <person name="Seiboth B."/>
            <person name="Shapiro H."/>
            <person name="Sukno S."/>
            <person name="Tamayo-Ramos J.A."/>
            <person name="Tisch D."/>
            <person name="Wiest A."/>
            <person name="Wilkinson H.H."/>
            <person name="Zhang M."/>
            <person name="Coutinho P.M."/>
            <person name="Kenerley C.M."/>
            <person name="Monte E."/>
            <person name="Baker S.E."/>
            <person name="Grigoriev I.V."/>
        </authorList>
    </citation>
    <scope>NUCLEOTIDE SEQUENCE [LARGE SCALE GENOMIC DNA]</scope>
    <source>
        <strain evidence="8">ATCC 20476 / IMI 206040</strain>
    </source>
</reference>
<dbReference type="PROSITE" id="PS51257">
    <property type="entry name" value="PROKAR_LIPOPROTEIN"/>
    <property type="match status" value="1"/>
</dbReference>
<comment type="caution">
    <text evidence="7">The sequence shown here is derived from an EMBL/GenBank/DDBJ whole genome shotgun (WGS) entry which is preliminary data.</text>
</comment>
<dbReference type="OrthoDB" id="427280at2759"/>
<protein>
    <recommendedName>
        <fullName evidence="6">Thioredoxin domain-containing protein</fullName>
    </recommendedName>
</protein>
<feature type="signal peptide" evidence="5">
    <location>
        <begin position="1"/>
        <end position="25"/>
    </location>
</feature>
<dbReference type="InterPro" id="IPR036249">
    <property type="entry name" value="Thioredoxin-like_sf"/>
</dbReference>
<dbReference type="KEGG" id="tatv:25776559"/>
<feature type="domain" description="Thioredoxin" evidence="6">
    <location>
        <begin position="58"/>
        <end position="116"/>
    </location>
</feature>
<keyword evidence="3" id="KW-1133">Transmembrane helix</keyword>
<evidence type="ECO:0000256" key="1">
    <source>
        <dbReference type="ARBA" id="ARBA00004167"/>
    </source>
</evidence>
<keyword evidence="5" id="KW-0732">Signal</keyword>
<dbReference type="InterPro" id="IPR052250">
    <property type="entry name" value="PDI_TMX3"/>
</dbReference>
<evidence type="ECO:0000256" key="5">
    <source>
        <dbReference type="SAM" id="SignalP"/>
    </source>
</evidence>
<dbReference type="GeneID" id="25776559"/>
<evidence type="ECO:0000259" key="6">
    <source>
        <dbReference type="Pfam" id="PF00085"/>
    </source>
</evidence>
<evidence type="ECO:0000256" key="2">
    <source>
        <dbReference type="ARBA" id="ARBA00022692"/>
    </source>
</evidence>
<dbReference type="GO" id="GO:0005783">
    <property type="term" value="C:endoplasmic reticulum"/>
    <property type="evidence" value="ECO:0007669"/>
    <property type="project" value="TreeGrafter"/>
</dbReference>
<dbReference type="STRING" id="452589.G9P5R1"/>
<gene>
    <name evidence="7" type="ORF">TRIATDRAFT_161155</name>
</gene>
<dbReference type="HOGENOM" id="CLU_025879_0_0_1"/>
<evidence type="ECO:0000256" key="3">
    <source>
        <dbReference type="ARBA" id="ARBA00022989"/>
    </source>
</evidence>
<dbReference type="GO" id="GO:0016020">
    <property type="term" value="C:membrane"/>
    <property type="evidence" value="ECO:0007669"/>
    <property type="project" value="UniProtKB-SubCell"/>
</dbReference>
<dbReference type="eggNOG" id="KOG0190">
    <property type="taxonomic scope" value="Eukaryota"/>
</dbReference>
<sequence>MKRPILSNILVQCGLLASCANVVLCASEFSGAAEVKKLLAENEYALLACNKKLLKEWKTVKRNVASTAAIDCVAASSFCKEMDVVSFPAIRLYKKDGPTTRYRGPRKASPIEAFVKRALRPSVQDMTEQQQLDDFLTSDDYVFLAQLHSDDESLDARFRNLADEYSDRYSFGVASSPDASSSGIWCYNNVDESEHTATDLDDANALKKLIDLCTAEVIPQLTRRNELTHLSSGRSLVFYLFKTEAQREAYTKNLKGTAQRYAEFLTFVTVDSNEYPDMARNLGIRSTGGLAVQNVHNGQVFPFKGDITLPNEIDQFIVAISEGRAQPWDGTFDEGHDEL</sequence>
<accession>G9P5R1</accession>
<dbReference type="PANTHER" id="PTHR46426">
    <property type="entry name" value="PROTEIN DISULFIDE-ISOMERASE TMX3"/>
    <property type="match status" value="1"/>
</dbReference>
<feature type="chain" id="PRO_5003525179" description="Thioredoxin domain-containing protein" evidence="5">
    <location>
        <begin position="26"/>
        <end position="339"/>
    </location>
</feature>
<keyword evidence="4" id="KW-0472">Membrane</keyword>
<dbReference type="PANTHER" id="PTHR46426:SF1">
    <property type="entry name" value="PROTEIN DISULFIDE-ISOMERASE TMX3"/>
    <property type="match status" value="1"/>
</dbReference>
<dbReference type="CDD" id="cd02961">
    <property type="entry name" value="PDI_a_family"/>
    <property type="match status" value="1"/>
</dbReference>
<evidence type="ECO:0000256" key="4">
    <source>
        <dbReference type="ARBA" id="ARBA00023136"/>
    </source>
</evidence>
<name>G9P5R1_HYPAI</name>
<dbReference type="Pfam" id="PF13848">
    <property type="entry name" value="Thioredoxin_6"/>
    <property type="match status" value="1"/>
</dbReference>
<keyword evidence="8" id="KW-1185">Reference proteome</keyword>
<keyword evidence="2" id="KW-0812">Transmembrane</keyword>